<dbReference type="EMBL" id="CP003481">
    <property type="protein sequence ID" value="AFI05952.1"/>
    <property type="molecule type" value="Genomic_DNA"/>
</dbReference>
<evidence type="ECO:0008006" key="5">
    <source>
        <dbReference type="Google" id="ProtNLM"/>
    </source>
</evidence>
<dbReference type="HOGENOM" id="CLU_011736_6_4_7"/>
<dbReference type="Proteomes" id="UP000005013">
    <property type="component" value="Chromosome"/>
</dbReference>
<dbReference type="InterPro" id="IPR004919">
    <property type="entry name" value="GmrSD_N"/>
</dbReference>
<dbReference type="PANTHER" id="PTHR35149">
    <property type="entry name" value="SLL5132 PROTEIN"/>
    <property type="match status" value="1"/>
</dbReference>
<dbReference type="Pfam" id="PF03235">
    <property type="entry name" value="GmrSD_N"/>
    <property type="match status" value="1"/>
</dbReference>
<proteinExistence type="predicted"/>
<dbReference type="OrthoDB" id="9798761at2"/>
<sequence length="558" mass="66656">MAKIESENSSLRDILVAQNKFYYQIPNYQRPYQWSVEQCEQLLEDLFLSYALEKESDYFCGSLVLINSSAKTYDIVDGQQRLSTFILLSKVLATLYDTHLDAENKECLQESLSDRHREKRERLSFALGFNSKKDFHYALEHFDNAPMNDNKNNYLKNAVFLKDYLLKKEIKEINDFISWLYDKVVFIKMTCPNTDMALRIFNVLNARGLPLSALDIFKAELLRQTKEYEQEYFVSRWNDLYQKCLDNDLKIERLFSLYLMYLNPVTSREKMDKRLVTWFNKLNKTPLKYLNSVEEFLNAYLEILEMQDKYAYLLSYETSDYCKIILVSSLLHYEYEDFKELKILTTKFFYQNWVAGRKTSQIAQTCCNIITTLKEKKSLKEIEKLMVKYLNDYKVTQYFKENLKDSKLYEKLYNKKSSWLKPVLILVEYFISDNPNPNYIKMDSELHIEHVLPQNPKPLSQWIRDFNELEREIYTHSLANLTLLRGKKNKEALNRDFNEKKKIYMGESVVLENKKIFSLKSCYYITSHDVCKYTEWTPKSLQKRERELINLIESVLKL</sequence>
<evidence type="ECO:0000259" key="2">
    <source>
        <dbReference type="Pfam" id="PF07510"/>
    </source>
</evidence>
<dbReference type="PANTHER" id="PTHR35149:SF2">
    <property type="entry name" value="DUF262 DOMAIN-CONTAINING PROTEIN"/>
    <property type="match status" value="1"/>
</dbReference>
<protein>
    <recommendedName>
        <fullName evidence="5">DUF262 domain-containing protein</fullName>
    </recommendedName>
</protein>
<feature type="domain" description="GmrSD restriction endonucleases N-terminal" evidence="1">
    <location>
        <begin position="16"/>
        <end position="221"/>
    </location>
</feature>
<feature type="domain" description="GmrSD restriction endonucleases C-terminal" evidence="2">
    <location>
        <begin position="401"/>
        <end position="550"/>
    </location>
</feature>
<reference evidence="3 4" key="1">
    <citation type="journal article" date="2013" name="PLoS ONE">
        <title>Sequence Divergence and Conservation in Genomes ofHelicobacter cetorum Strains from a Dolphin and a Whale.</title>
        <authorList>
            <person name="Kersulyte D."/>
            <person name="Rossi M."/>
            <person name="Berg D.E."/>
        </authorList>
    </citation>
    <scope>NUCLEOTIDE SEQUENCE [LARGE SCALE GENOMIC DNA]</scope>
    <source>
        <strain evidence="3 4">MIT 99-5656</strain>
    </source>
</reference>
<dbReference type="InterPro" id="IPR011089">
    <property type="entry name" value="GmrSD_C"/>
</dbReference>
<dbReference type="KEGG" id="hcm:HCD_04740"/>
<evidence type="ECO:0000259" key="1">
    <source>
        <dbReference type="Pfam" id="PF03235"/>
    </source>
</evidence>
<dbReference type="AlphaFoldDB" id="I0ESN3"/>
<evidence type="ECO:0000313" key="3">
    <source>
        <dbReference type="EMBL" id="AFI05952.1"/>
    </source>
</evidence>
<name>I0ESN3_HELCM</name>
<dbReference type="PATRIC" id="fig|1163745.3.peg.997"/>
<organism evidence="3 4">
    <name type="scientific">Helicobacter cetorum (strain ATCC BAA-540 / CCUG 52418 / MIT 99-5656)</name>
    <dbReference type="NCBI Taxonomy" id="1163745"/>
    <lineage>
        <taxon>Bacteria</taxon>
        <taxon>Pseudomonadati</taxon>
        <taxon>Campylobacterota</taxon>
        <taxon>Epsilonproteobacteria</taxon>
        <taxon>Campylobacterales</taxon>
        <taxon>Helicobacteraceae</taxon>
        <taxon>Helicobacter</taxon>
    </lineage>
</organism>
<gene>
    <name evidence="3" type="ordered locus">HCD_04740</name>
</gene>
<keyword evidence="4" id="KW-1185">Reference proteome</keyword>
<evidence type="ECO:0000313" key="4">
    <source>
        <dbReference type="Proteomes" id="UP000005013"/>
    </source>
</evidence>
<dbReference type="Pfam" id="PF07510">
    <property type="entry name" value="GmrSD_C"/>
    <property type="match status" value="1"/>
</dbReference>
<dbReference type="RefSeq" id="WP_014659459.1">
    <property type="nucleotide sequence ID" value="NC_017735.1"/>
</dbReference>
<dbReference type="eggNOG" id="COG1479">
    <property type="taxonomic scope" value="Bacteria"/>
</dbReference>
<accession>I0ESN3</accession>